<dbReference type="GO" id="GO:0016020">
    <property type="term" value="C:membrane"/>
    <property type="evidence" value="ECO:0007669"/>
    <property type="project" value="UniProtKB-SubCell"/>
</dbReference>
<evidence type="ECO:0000256" key="12">
    <source>
        <dbReference type="SAM" id="Phobius"/>
    </source>
</evidence>
<dbReference type="GO" id="GO:0006784">
    <property type="term" value="P:heme A biosynthetic process"/>
    <property type="evidence" value="ECO:0007669"/>
    <property type="project" value="InterPro"/>
</dbReference>
<comment type="pathway">
    <text evidence="11">Porphyrin-containing compound metabolism.</text>
</comment>
<protein>
    <recommendedName>
        <fullName evidence="14">Heme A synthase, cytochrome oxidase biogenesis protein Cox15-CtaA</fullName>
    </recommendedName>
</protein>
<evidence type="ECO:0000256" key="10">
    <source>
        <dbReference type="ARBA" id="ARBA00023157"/>
    </source>
</evidence>
<gene>
    <name evidence="13" type="ORF">AVDCRST_MAG40-3462</name>
</gene>
<keyword evidence="3 12" id="KW-0812">Transmembrane</keyword>
<evidence type="ECO:0000256" key="3">
    <source>
        <dbReference type="ARBA" id="ARBA00022692"/>
    </source>
</evidence>
<evidence type="ECO:0000256" key="8">
    <source>
        <dbReference type="ARBA" id="ARBA00023133"/>
    </source>
</evidence>
<dbReference type="PANTHER" id="PTHR35457:SF1">
    <property type="entry name" value="HEME A SYNTHASE"/>
    <property type="match status" value="1"/>
</dbReference>
<dbReference type="Pfam" id="PF02628">
    <property type="entry name" value="COX15-CtaA"/>
    <property type="match status" value="1"/>
</dbReference>
<dbReference type="GO" id="GO:0016491">
    <property type="term" value="F:oxidoreductase activity"/>
    <property type="evidence" value="ECO:0007669"/>
    <property type="project" value="UniProtKB-KW"/>
</dbReference>
<evidence type="ECO:0000256" key="6">
    <source>
        <dbReference type="ARBA" id="ARBA00023002"/>
    </source>
</evidence>
<keyword evidence="7" id="KW-0408">Iron</keyword>
<reference evidence="13" key="1">
    <citation type="submission" date="2020-02" db="EMBL/GenBank/DDBJ databases">
        <authorList>
            <person name="Meier V. D."/>
        </authorList>
    </citation>
    <scope>NUCLEOTIDE SEQUENCE</scope>
    <source>
        <strain evidence="13">AVDCRST_MAG40</strain>
    </source>
</reference>
<name>A0A6J4MIN6_9BACT</name>
<evidence type="ECO:0000256" key="11">
    <source>
        <dbReference type="ARBA" id="ARBA00023444"/>
    </source>
</evidence>
<accession>A0A6J4MIN6</accession>
<sequence length="137" mass="14439">MTTLRRLSYAALTVAFLHVVFGAIVRISGSGMGCGDHWPKCYGYWFPPFTRPDLVIEVLHRYFAATLITVVVALLGVALLRRRTPGVGGRGGVLRAAALASGLVTFAAAFGAVTVRFANAPWATVTHKGIAAALLAA</sequence>
<evidence type="ECO:0000256" key="2">
    <source>
        <dbReference type="ARBA" id="ARBA00022475"/>
    </source>
</evidence>
<evidence type="ECO:0000313" key="13">
    <source>
        <dbReference type="EMBL" id="CAA9360714.1"/>
    </source>
</evidence>
<dbReference type="GO" id="GO:0046872">
    <property type="term" value="F:metal ion binding"/>
    <property type="evidence" value="ECO:0007669"/>
    <property type="project" value="UniProtKB-KW"/>
</dbReference>
<dbReference type="InterPro" id="IPR003780">
    <property type="entry name" value="COX15/CtaA_fam"/>
</dbReference>
<comment type="subcellular location">
    <subcellularLocation>
        <location evidence="1">Membrane</location>
        <topology evidence="1">Multi-pass membrane protein</topology>
    </subcellularLocation>
</comment>
<organism evidence="13">
    <name type="scientific">uncultured Gemmatimonadaceae bacterium</name>
    <dbReference type="NCBI Taxonomy" id="246130"/>
    <lineage>
        <taxon>Bacteria</taxon>
        <taxon>Pseudomonadati</taxon>
        <taxon>Gemmatimonadota</taxon>
        <taxon>Gemmatimonadia</taxon>
        <taxon>Gemmatimonadales</taxon>
        <taxon>Gemmatimonadaceae</taxon>
        <taxon>environmental samples</taxon>
    </lineage>
</organism>
<keyword evidence="10" id="KW-1015">Disulfide bond</keyword>
<keyword evidence="9 12" id="KW-0472">Membrane</keyword>
<dbReference type="PANTHER" id="PTHR35457">
    <property type="entry name" value="HEME A SYNTHASE"/>
    <property type="match status" value="1"/>
</dbReference>
<feature type="non-terminal residue" evidence="13">
    <location>
        <position position="137"/>
    </location>
</feature>
<proteinExistence type="predicted"/>
<evidence type="ECO:0000256" key="9">
    <source>
        <dbReference type="ARBA" id="ARBA00023136"/>
    </source>
</evidence>
<keyword evidence="4" id="KW-0479">Metal-binding</keyword>
<keyword evidence="5 12" id="KW-1133">Transmembrane helix</keyword>
<evidence type="ECO:0000256" key="4">
    <source>
        <dbReference type="ARBA" id="ARBA00022723"/>
    </source>
</evidence>
<keyword evidence="8" id="KW-0350">Heme biosynthesis</keyword>
<evidence type="ECO:0008006" key="14">
    <source>
        <dbReference type="Google" id="ProtNLM"/>
    </source>
</evidence>
<evidence type="ECO:0000256" key="5">
    <source>
        <dbReference type="ARBA" id="ARBA00022989"/>
    </source>
</evidence>
<dbReference type="InterPro" id="IPR050450">
    <property type="entry name" value="COX15/CtaA_HemeA_synthase"/>
</dbReference>
<dbReference type="EMBL" id="CADCTX010000955">
    <property type="protein sequence ID" value="CAA9360714.1"/>
    <property type="molecule type" value="Genomic_DNA"/>
</dbReference>
<keyword evidence="2" id="KW-1003">Cell membrane</keyword>
<evidence type="ECO:0000256" key="1">
    <source>
        <dbReference type="ARBA" id="ARBA00004141"/>
    </source>
</evidence>
<feature type="transmembrane region" description="Helical" evidence="12">
    <location>
        <begin position="62"/>
        <end position="80"/>
    </location>
</feature>
<feature type="transmembrane region" description="Helical" evidence="12">
    <location>
        <begin position="92"/>
        <end position="113"/>
    </location>
</feature>
<evidence type="ECO:0000256" key="7">
    <source>
        <dbReference type="ARBA" id="ARBA00023004"/>
    </source>
</evidence>
<dbReference type="AlphaFoldDB" id="A0A6J4MIN6"/>
<keyword evidence="6" id="KW-0560">Oxidoreductase</keyword>